<dbReference type="GO" id="GO:0009279">
    <property type="term" value="C:cell outer membrane"/>
    <property type="evidence" value="ECO:0007669"/>
    <property type="project" value="UniProtKB-SubCell"/>
</dbReference>
<keyword evidence="1 6" id="KW-0732">Signal</keyword>
<evidence type="ECO:0000256" key="3">
    <source>
        <dbReference type="ARBA" id="ARBA00023139"/>
    </source>
</evidence>
<dbReference type="PANTHER" id="PTHR38098">
    <property type="entry name" value="LPS-ASSEMBLY LIPOPROTEIN LPTE"/>
    <property type="match status" value="1"/>
</dbReference>
<evidence type="ECO:0000256" key="1">
    <source>
        <dbReference type="ARBA" id="ARBA00022729"/>
    </source>
</evidence>
<dbReference type="GO" id="GO:1990351">
    <property type="term" value="C:transporter complex"/>
    <property type="evidence" value="ECO:0007669"/>
    <property type="project" value="TreeGrafter"/>
</dbReference>
<protein>
    <recommendedName>
        <fullName evidence="6">LPS-assembly lipoprotein LptE</fullName>
    </recommendedName>
</protein>
<dbReference type="HAMAP" id="MF_01186">
    <property type="entry name" value="LPS_assembly_LptE"/>
    <property type="match status" value="1"/>
</dbReference>
<evidence type="ECO:0000256" key="2">
    <source>
        <dbReference type="ARBA" id="ARBA00023136"/>
    </source>
</evidence>
<comment type="similarity">
    <text evidence="6">Belongs to the LptE lipoprotein family.</text>
</comment>
<organism evidence="7">
    <name type="scientific">uncultured Thiotrichaceae bacterium</name>
    <dbReference type="NCBI Taxonomy" id="298394"/>
    <lineage>
        <taxon>Bacteria</taxon>
        <taxon>Pseudomonadati</taxon>
        <taxon>Pseudomonadota</taxon>
        <taxon>Gammaproteobacteria</taxon>
        <taxon>Thiotrichales</taxon>
        <taxon>Thiotrichaceae</taxon>
        <taxon>environmental samples</taxon>
    </lineage>
</organism>
<gene>
    <name evidence="6" type="primary">lptE</name>
    <name evidence="7" type="ORF">HELGO_WM10935</name>
</gene>
<keyword evidence="2 6" id="KW-0472">Membrane</keyword>
<evidence type="ECO:0000256" key="6">
    <source>
        <dbReference type="HAMAP-Rule" id="MF_01186"/>
    </source>
</evidence>
<dbReference type="PROSITE" id="PS51257">
    <property type="entry name" value="PROKAR_LIPOPROTEIN"/>
    <property type="match status" value="1"/>
</dbReference>
<keyword evidence="4 6" id="KW-0998">Cell outer membrane</keyword>
<evidence type="ECO:0000256" key="5">
    <source>
        <dbReference type="ARBA" id="ARBA00023288"/>
    </source>
</evidence>
<dbReference type="GO" id="GO:0043165">
    <property type="term" value="P:Gram-negative-bacterium-type cell outer membrane assembly"/>
    <property type="evidence" value="ECO:0007669"/>
    <property type="project" value="UniProtKB-UniRule"/>
</dbReference>
<evidence type="ECO:0000256" key="4">
    <source>
        <dbReference type="ARBA" id="ARBA00023237"/>
    </source>
</evidence>
<dbReference type="GO" id="GO:0015920">
    <property type="term" value="P:lipopolysaccharide transport"/>
    <property type="evidence" value="ECO:0007669"/>
    <property type="project" value="TreeGrafter"/>
</dbReference>
<dbReference type="Pfam" id="PF04390">
    <property type="entry name" value="LptE"/>
    <property type="match status" value="1"/>
</dbReference>
<comment type="subcellular location">
    <subcellularLocation>
        <location evidence="6">Cell outer membrane</location>
        <topology evidence="6">Lipid-anchor</topology>
    </subcellularLocation>
</comment>
<comment type="subunit">
    <text evidence="6">Component of the lipopolysaccharide transport and assembly complex. Interacts with LptD.</text>
</comment>
<name>A0A6S6SBY6_9GAMM</name>
<keyword evidence="5 6" id="KW-0449">Lipoprotein</keyword>
<reference evidence="7" key="1">
    <citation type="submission" date="2020-01" db="EMBL/GenBank/DDBJ databases">
        <authorList>
            <person name="Meier V. D."/>
            <person name="Meier V D."/>
        </authorList>
    </citation>
    <scope>NUCLEOTIDE SEQUENCE</scope>
    <source>
        <strain evidence="7">HLG_WM_MAG_07</strain>
    </source>
</reference>
<dbReference type="Gene3D" id="3.30.160.150">
    <property type="entry name" value="Lipoprotein like domain"/>
    <property type="match status" value="1"/>
</dbReference>
<accession>A0A6S6SBY6</accession>
<sequence length="176" mass="20442">MRPSLRSAQWFFLLLVFASLMACGANGFHLRDDMPLPERYQTIYVEGLESDAFRRQLKDKVEEQGASLVDSKDQALTILHFSEFKQGKSVSGYGENREVRQYLIFLKMNYRVLDAKTRKELFPKARISIDKTQIYDSAFVLGKVEEERLINEELRKDAARQILIKLRYGSVKALLK</sequence>
<dbReference type="EMBL" id="CACVAY010000012">
    <property type="protein sequence ID" value="CAA6802554.1"/>
    <property type="molecule type" value="Genomic_DNA"/>
</dbReference>
<comment type="function">
    <text evidence="6">Together with LptD, is involved in the assembly of lipopolysaccharide (LPS) at the surface of the outer membrane. Required for the proper assembly of LptD. Binds LPS and may serve as the LPS recognition site at the outer membrane.</text>
</comment>
<dbReference type="PANTHER" id="PTHR38098:SF1">
    <property type="entry name" value="LPS-ASSEMBLY LIPOPROTEIN LPTE"/>
    <property type="match status" value="1"/>
</dbReference>
<evidence type="ECO:0000313" key="7">
    <source>
        <dbReference type="EMBL" id="CAA6802554.1"/>
    </source>
</evidence>
<dbReference type="GO" id="GO:0001530">
    <property type="term" value="F:lipopolysaccharide binding"/>
    <property type="evidence" value="ECO:0007669"/>
    <property type="project" value="TreeGrafter"/>
</dbReference>
<proteinExistence type="inferred from homology"/>
<keyword evidence="3 6" id="KW-0564">Palmitate</keyword>
<dbReference type="AlphaFoldDB" id="A0A6S6SBY6"/>
<dbReference type="InterPro" id="IPR007485">
    <property type="entry name" value="LPS_assembly_LptE"/>
</dbReference>